<dbReference type="EMBL" id="JACJQU010000002">
    <property type="protein sequence ID" value="MBD2293224.1"/>
    <property type="molecule type" value="Genomic_DNA"/>
</dbReference>
<dbReference type="Proteomes" id="UP000662185">
    <property type="component" value="Unassembled WGS sequence"/>
</dbReference>
<comment type="caution">
    <text evidence="1">The sequence shown here is derived from an EMBL/GenBank/DDBJ whole genome shotgun (WGS) entry which is preliminary data.</text>
</comment>
<proteinExistence type="predicted"/>
<organism evidence="1 2">
    <name type="scientific">Anabaena sphaerica FACHB-251</name>
    <dbReference type="NCBI Taxonomy" id="2692883"/>
    <lineage>
        <taxon>Bacteria</taxon>
        <taxon>Bacillati</taxon>
        <taxon>Cyanobacteriota</taxon>
        <taxon>Cyanophyceae</taxon>
        <taxon>Nostocales</taxon>
        <taxon>Nostocaceae</taxon>
        <taxon>Anabaena</taxon>
    </lineage>
</organism>
<protein>
    <submittedName>
        <fullName evidence="1">Uncharacterized protein</fullName>
    </submittedName>
</protein>
<name>A0A927A040_9NOST</name>
<evidence type="ECO:0000313" key="2">
    <source>
        <dbReference type="Proteomes" id="UP000662185"/>
    </source>
</evidence>
<reference evidence="2" key="1">
    <citation type="journal article" date="2020" name="ISME J.">
        <title>Comparative genomics reveals insights into cyanobacterial evolution and habitat adaptation.</title>
        <authorList>
            <person name="Chen M.Y."/>
            <person name="Teng W.K."/>
            <person name="Zhao L."/>
            <person name="Hu C.X."/>
            <person name="Zhou Y.K."/>
            <person name="Han B.P."/>
            <person name="Song L.R."/>
            <person name="Shu W.S."/>
        </authorList>
    </citation>
    <scope>NUCLEOTIDE SEQUENCE [LARGE SCALE GENOMIC DNA]</scope>
    <source>
        <strain evidence="2">FACHB-251</strain>
    </source>
</reference>
<keyword evidence="2" id="KW-1185">Reference proteome</keyword>
<accession>A0A927A040</accession>
<dbReference type="AlphaFoldDB" id="A0A927A040"/>
<sequence>MYSCQQNLINPKQQLNAVLEFICLSSHKLTHCGIYYARQLYFQVGRIVGKFNLINDEDKDNKHDQVLYSQVAQQTLISVSELFKSFQALDKKYRKGEQTDQPRLPKYPQTGYALVTYPKQALKLIEGIKDFWLDIPGAITML</sequence>
<evidence type="ECO:0000313" key="1">
    <source>
        <dbReference type="EMBL" id="MBD2293224.1"/>
    </source>
</evidence>
<gene>
    <name evidence="1" type="ORF">H6G06_06925</name>
</gene>